<keyword evidence="2" id="KW-0472">Membrane</keyword>
<evidence type="ECO:0000256" key="1">
    <source>
        <dbReference type="SAM" id="MobiDB-lite"/>
    </source>
</evidence>
<sequence>MASNSPARQHQGGGGVAHRDDEAVVVNGVSSDDEPSVEWGWHGHYPKVARFAGFVVAAVLLIMLWGNHVGRQEDVWLVVLAIGFFALSLGAIIRSRTSWRR</sequence>
<feature type="transmembrane region" description="Helical" evidence="2">
    <location>
        <begin position="75"/>
        <end position="93"/>
    </location>
</feature>
<reference evidence="4" key="1">
    <citation type="journal article" date="2019" name="Int. J. Syst. Evol. Microbiol.">
        <title>The Global Catalogue of Microorganisms (GCM) 10K type strain sequencing project: providing services to taxonomists for standard genome sequencing and annotation.</title>
        <authorList>
            <consortium name="The Broad Institute Genomics Platform"/>
            <consortium name="The Broad Institute Genome Sequencing Center for Infectious Disease"/>
            <person name="Wu L."/>
            <person name="Ma J."/>
        </authorList>
    </citation>
    <scope>NUCLEOTIDE SEQUENCE [LARGE SCALE GENOMIC DNA]</scope>
    <source>
        <strain evidence="4">JCM 17979</strain>
    </source>
</reference>
<protein>
    <recommendedName>
        <fullName evidence="5">DUF2631 domain-containing protein</fullName>
    </recommendedName>
</protein>
<dbReference type="InterPro" id="IPR024341">
    <property type="entry name" value="DUF2631"/>
</dbReference>
<comment type="caution">
    <text evidence="3">The sequence shown here is derived from an EMBL/GenBank/DDBJ whole genome shotgun (WGS) entry which is preliminary data.</text>
</comment>
<dbReference type="EMBL" id="BAABHO010000024">
    <property type="protein sequence ID" value="GAA4793479.1"/>
    <property type="molecule type" value="Genomic_DNA"/>
</dbReference>
<accession>A0ABP9BCI2</accession>
<evidence type="ECO:0008006" key="5">
    <source>
        <dbReference type="Google" id="ProtNLM"/>
    </source>
</evidence>
<keyword evidence="4" id="KW-1185">Reference proteome</keyword>
<keyword evidence="2" id="KW-1133">Transmembrane helix</keyword>
<evidence type="ECO:0000256" key="2">
    <source>
        <dbReference type="SAM" id="Phobius"/>
    </source>
</evidence>
<proteinExistence type="predicted"/>
<dbReference type="RefSeq" id="WP_345416661.1">
    <property type="nucleotide sequence ID" value="NZ_BAABHO010000024.1"/>
</dbReference>
<name>A0ABP9BCI2_9PSEU</name>
<keyword evidence="2" id="KW-0812">Transmembrane</keyword>
<dbReference type="Pfam" id="PF10939">
    <property type="entry name" value="DUF2631"/>
    <property type="match status" value="1"/>
</dbReference>
<feature type="transmembrane region" description="Helical" evidence="2">
    <location>
        <begin position="51"/>
        <end position="69"/>
    </location>
</feature>
<organism evidence="3 4">
    <name type="scientific">Actinomycetospora chlora</name>
    <dbReference type="NCBI Taxonomy" id="663608"/>
    <lineage>
        <taxon>Bacteria</taxon>
        <taxon>Bacillati</taxon>
        <taxon>Actinomycetota</taxon>
        <taxon>Actinomycetes</taxon>
        <taxon>Pseudonocardiales</taxon>
        <taxon>Pseudonocardiaceae</taxon>
        <taxon>Actinomycetospora</taxon>
    </lineage>
</organism>
<feature type="region of interest" description="Disordered" evidence="1">
    <location>
        <begin position="1"/>
        <end position="21"/>
    </location>
</feature>
<evidence type="ECO:0000313" key="4">
    <source>
        <dbReference type="Proteomes" id="UP001500928"/>
    </source>
</evidence>
<dbReference type="Proteomes" id="UP001500928">
    <property type="component" value="Unassembled WGS sequence"/>
</dbReference>
<gene>
    <name evidence="3" type="ORF">GCM10023200_31660</name>
</gene>
<evidence type="ECO:0000313" key="3">
    <source>
        <dbReference type="EMBL" id="GAA4793479.1"/>
    </source>
</evidence>